<sequence length="204" mass="23692">MVQFPYKGFQFLQQVPSFFIRKLITQVFSFINISLFNSLLLRRECCTFSNGEYVKSGLADLEKWIASVTEEFAGTSWHELNYIRQAVGFLVIHQKRKKSLEEIMQDLCPALTVRQIYRISTMYWDDKYGTQSVSNEVVAQMRDMLNKDNQNLTSNSFLLDDDLSIPFSTEDIYMAIPPMDPSDVELPPFLSEHPSVQFLILHPK</sequence>
<dbReference type="SMART" id="SM01132">
    <property type="entry name" value="DIL"/>
    <property type="match status" value="1"/>
</dbReference>
<dbReference type="Pfam" id="PF01843">
    <property type="entry name" value="DIL"/>
    <property type="match status" value="1"/>
</dbReference>
<gene>
    <name evidence="2" type="primary">O1</name>
    <name evidence="2" type="ORF">CK203_077323</name>
</gene>
<accession>A0A438EX13</accession>
<feature type="domain" description="Dilute" evidence="1">
    <location>
        <begin position="1"/>
        <end position="147"/>
    </location>
</feature>
<evidence type="ECO:0000259" key="1">
    <source>
        <dbReference type="PROSITE" id="PS51126"/>
    </source>
</evidence>
<dbReference type="PANTHER" id="PTHR16027">
    <property type="entry name" value="DILUTE DOMAIN-CONTAINING PROTEIN YPR089W"/>
    <property type="match status" value="1"/>
</dbReference>
<dbReference type="InterPro" id="IPR052072">
    <property type="entry name" value="Vascular_dev_regulator"/>
</dbReference>
<proteinExistence type="predicted"/>
<dbReference type="AlphaFoldDB" id="A0A438EX13"/>
<name>A0A438EX13_VITVI</name>
<dbReference type="PANTHER" id="PTHR16027:SF6">
    <property type="entry name" value="DILUTE DOMAIN-CONTAINING PROTEIN"/>
    <property type="match status" value="1"/>
</dbReference>
<dbReference type="PROSITE" id="PS51126">
    <property type="entry name" value="DILUTE"/>
    <property type="match status" value="1"/>
</dbReference>
<evidence type="ECO:0000313" key="2">
    <source>
        <dbReference type="EMBL" id="RVW52269.1"/>
    </source>
</evidence>
<protein>
    <submittedName>
        <fullName evidence="2">Protein OPAQUE1</fullName>
    </submittedName>
</protein>
<dbReference type="Proteomes" id="UP000288805">
    <property type="component" value="Unassembled WGS sequence"/>
</dbReference>
<evidence type="ECO:0000313" key="3">
    <source>
        <dbReference type="Proteomes" id="UP000288805"/>
    </source>
</evidence>
<dbReference type="EMBL" id="QGNW01001171">
    <property type="protein sequence ID" value="RVW52269.1"/>
    <property type="molecule type" value="Genomic_DNA"/>
</dbReference>
<reference evidence="2 3" key="1">
    <citation type="journal article" date="2018" name="PLoS Genet.">
        <title>Population sequencing reveals clonal diversity and ancestral inbreeding in the grapevine cultivar Chardonnay.</title>
        <authorList>
            <person name="Roach M.J."/>
            <person name="Johnson D.L."/>
            <person name="Bohlmann J."/>
            <person name="van Vuuren H.J."/>
            <person name="Jones S.J."/>
            <person name="Pretorius I.S."/>
            <person name="Schmidt S.A."/>
            <person name="Borneman A.R."/>
        </authorList>
    </citation>
    <scope>NUCLEOTIDE SEQUENCE [LARGE SCALE GENOMIC DNA]</scope>
    <source>
        <strain evidence="3">cv. Chardonnay</strain>
        <tissue evidence="2">Leaf</tissue>
    </source>
</reference>
<organism evidence="2 3">
    <name type="scientific">Vitis vinifera</name>
    <name type="common">Grape</name>
    <dbReference type="NCBI Taxonomy" id="29760"/>
    <lineage>
        <taxon>Eukaryota</taxon>
        <taxon>Viridiplantae</taxon>
        <taxon>Streptophyta</taxon>
        <taxon>Embryophyta</taxon>
        <taxon>Tracheophyta</taxon>
        <taxon>Spermatophyta</taxon>
        <taxon>Magnoliopsida</taxon>
        <taxon>eudicotyledons</taxon>
        <taxon>Gunneridae</taxon>
        <taxon>Pentapetalae</taxon>
        <taxon>rosids</taxon>
        <taxon>Vitales</taxon>
        <taxon>Vitaceae</taxon>
        <taxon>Viteae</taxon>
        <taxon>Vitis</taxon>
    </lineage>
</organism>
<dbReference type="InterPro" id="IPR002710">
    <property type="entry name" value="Dilute_dom"/>
</dbReference>
<comment type="caution">
    <text evidence="2">The sequence shown here is derived from an EMBL/GenBank/DDBJ whole genome shotgun (WGS) entry which is preliminary data.</text>
</comment>